<feature type="active site" description="Proton donor/acceptor" evidence="7">
    <location>
        <position position="303"/>
    </location>
</feature>
<dbReference type="AlphaFoldDB" id="A0A4S1WQD6"/>
<evidence type="ECO:0000256" key="6">
    <source>
        <dbReference type="ARBA" id="ARBA00023316"/>
    </source>
</evidence>
<accession>A0A4S1WQD6</accession>
<dbReference type="UniPathway" id="UPA00219"/>
<dbReference type="PANTHER" id="PTHR30582">
    <property type="entry name" value="L,D-TRANSPEPTIDASE"/>
    <property type="match status" value="1"/>
</dbReference>
<dbReference type="InterPro" id="IPR005490">
    <property type="entry name" value="LD_TPept_cat_dom"/>
</dbReference>
<organism evidence="10 11">
    <name type="scientific">Sphingomonas naasensis</name>
    <dbReference type="NCBI Taxonomy" id="1344951"/>
    <lineage>
        <taxon>Bacteria</taxon>
        <taxon>Pseudomonadati</taxon>
        <taxon>Pseudomonadota</taxon>
        <taxon>Alphaproteobacteria</taxon>
        <taxon>Sphingomonadales</taxon>
        <taxon>Sphingomonadaceae</taxon>
        <taxon>Sphingomonas</taxon>
    </lineage>
</organism>
<dbReference type="InterPro" id="IPR036366">
    <property type="entry name" value="PGBDSf"/>
</dbReference>
<dbReference type="GO" id="GO:0071972">
    <property type="term" value="F:peptidoglycan L,D-transpeptidase activity"/>
    <property type="evidence" value="ECO:0007669"/>
    <property type="project" value="TreeGrafter"/>
</dbReference>
<comment type="similarity">
    <text evidence="2">Belongs to the YkuD family.</text>
</comment>
<dbReference type="Proteomes" id="UP000309848">
    <property type="component" value="Unassembled WGS sequence"/>
</dbReference>
<dbReference type="GO" id="GO:0005576">
    <property type="term" value="C:extracellular region"/>
    <property type="evidence" value="ECO:0007669"/>
    <property type="project" value="TreeGrafter"/>
</dbReference>
<protein>
    <submittedName>
        <fullName evidence="10">Murein L,D-transpeptidase</fullName>
    </submittedName>
</protein>
<evidence type="ECO:0000256" key="3">
    <source>
        <dbReference type="ARBA" id="ARBA00022679"/>
    </source>
</evidence>
<evidence type="ECO:0000259" key="9">
    <source>
        <dbReference type="PROSITE" id="PS52029"/>
    </source>
</evidence>
<evidence type="ECO:0000256" key="2">
    <source>
        <dbReference type="ARBA" id="ARBA00005992"/>
    </source>
</evidence>
<evidence type="ECO:0000256" key="5">
    <source>
        <dbReference type="ARBA" id="ARBA00022984"/>
    </source>
</evidence>
<evidence type="ECO:0000313" key="11">
    <source>
        <dbReference type="Proteomes" id="UP000309848"/>
    </source>
</evidence>
<evidence type="ECO:0000256" key="4">
    <source>
        <dbReference type="ARBA" id="ARBA00022960"/>
    </source>
</evidence>
<keyword evidence="6 7" id="KW-0961">Cell wall biogenesis/degradation</keyword>
<dbReference type="CDD" id="cd16913">
    <property type="entry name" value="YkuD_like"/>
    <property type="match status" value="1"/>
</dbReference>
<dbReference type="InterPro" id="IPR050979">
    <property type="entry name" value="LD-transpeptidase"/>
</dbReference>
<dbReference type="InterPro" id="IPR002477">
    <property type="entry name" value="Peptidoglycan-bd-like"/>
</dbReference>
<dbReference type="Pfam" id="PF01471">
    <property type="entry name" value="PG_binding_1"/>
    <property type="match status" value="1"/>
</dbReference>
<dbReference type="InterPro" id="IPR036365">
    <property type="entry name" value="PGBD-like_sf"/>
</dbReference>
<evidence type="ECO:0000256" key="7">
    <source>
        <dbReference type="PROSITE-ProRule" id="PRU01373"/>
    </source>
</evidence>
<dbReference type="GO" id="GO:0016740">
    <property type="term" value="F:transferase activity"/>
    <property type="evidence" value="ECO:0007669"/>
    <property type="project" value="UniProtKB-KW"/>
</dbReference>
<evidence type="ECO:0000256" key="8">
    <source>
        <dbReference type="SAM" id="SignalP"/>
    </source>
</evidence>
<proteinExistence type="inferred from homology"/>
<feature type="signal peptide" evidence="8">
    <location>
        <begin position="1"/>
        <end position="27"/>
    </location>
</feature>
<sequence>MLVRSLSLRRKLLVAAGLAAIAMAPLAAQPEAKSPSGKPPVDYTIMHAQVILDSLGFAPGIVDGREGQSLTAALKGFQQSQGLTTSGKLDRATLGALHQYRERRPVTRVTLDPAMLQGPFINPTPKDPEDQAKLPALAYTRPLEKLAEMFHTTPEVLVELNPGGGAIRPGATFVFPNVVPSSRDYAGDLKPEWRQTLTDLNVDAHQPAGDHIVVDKSEKVLKVFDTNDTLVAQFSATMGSQHDPLPIGTWKINVVDTNPKFHYNPDLFWDAKKDDEKAMLPPGPNGPVGVVWLDLSKEHYGIHGTPEPQTIGRTQSHGCIRLTNWDAARLALMIKPGAEAVFQE</sequence>
<dbReference type="PANTHER" id="PTHR30582:SF30">
    <property type="entry name" value="BLR4375 PROTEIN"/>
    <property type="match status" value="1"/>
</dbReference>
<dbReference type="Pfam" id="PF03734">
    <property type="entry name" value="YkuD"/>
    <property type="match status" value="1"/>
</dbReference>
<dbReference type="EMBL" id="SRXU01000002">
    <property type="protein sequence ID" value="TGX44240.1"/>
    <property type="molecule type" value="Genomic_DNA"/>
</dbReference>
<dbReference type="Gene3D" id="2.40.440.10">
    <property type="entry name" value="L,D-transpeptidase catalytic domain-like"/>
    <property type="match status" value="1"/>
</dbReference>
<keyword evidence="3" id="KW-0808">Transferase</keyword>
<dbReference type="SUPFAM" id="SSF141523">
    <property type="entry name" value="L,D-transpeptidase catalytic domain-like"/>
    <property type="match status" value="1"/>
</dbReference>
<keyword evidence="5 7" id="KW-0573">Peptidoglycan synthesis</keyword>
<comment type="pathway">
    <text evidence="1 7">Cell wall biogenesis; peptidoglycan biosynthesis.</text>
</comment>
<dbReference type="OrthoDB" id="9787225at2"/>
<dbReference type="GO" id="GO:0008360">
    <property type="term" value="P:regulation of cell shape"/>
    <property type="evidence" value="ECO:0007669"/>
    <property type="project" value="UniProtKB-UniRule"/>
</dbReference>
<evidence type="ECO:0000256" key="1">
    <source>
        <dbReference type="ARBA" id="ARBA00004752"/>
    </source>
</evidence>
<evidence type="ECO:0000313" key="10">
    <source>
        <dbReference type="EMBL" id="TGX44240.1"/>
    </source>
</evidence>
<dbReference type="Gene3D" id="1.10.101.10">
    <property type="entry name" value="PGBD-like superfamily/PGBD"/>
    <property type="match status" value="1"/>
</dbReference>
<name>A0A4S1WQD6_9SPHN</name>
<dbReference type="InterPro" id="IPR038063">
    <property type="entry name" value="Transpep_catalytic_dom"/>
</dbReference>
<feature type="domain" description="L,D-TPase catalytic" evidence="9">
    <location>
        <begin position="210"/>
        <end position="343"/>
    </location>
</feature>
<feature type="chain" id="PRO_5020568557" evidence="8">
    <location>
        <begin position="28"/>
        <end position="344"/>
    </location>
</feature>
<dbReference type="SUPFAM" id="SSF47090">
    <property type="entry name" value="PGBD-like"/>
    <property type="match status" value="1"/>
</dbReference>
<dbReference type="GO" id="GO:0071555">
    <property type="term" value="P:cell wall organization"/>
    <property type="evidence" value="ECO:0007669"/>
    <property type="project" value="UniProtKB-UniRule"/>
</dbReference>
<feature type="active site" description="Nucleophile" evidence="7">
    <location>
        <position position="319"/>
    </location>
</feature>
<dbReference type="PROSITE" id="PS52029">
    <property type="entry name" value="LD_TPASE"/>
    <property type="match status" value="1"/>
</dbReference>
<keyword evidence="11" id="KW-1185">Reference proteome</keyword>
<reference evidence="10 11" key="1">
    <citation type="submission" date="2019-04" db="EMBL/GenBank/DDBJ databases">
        <title>Sphingomonas psychrotolerans sp. nov., isolated from soil in the Tianshan Mountains, Xinjiang, China.</title>
        <authorList>
            <person name="Luo Y."/>
            <person name="Sheng H."/>
        </authorList>
    </citation>
    <scope>NUCLEOTIDE SEQUENCE [LARGE SCALE GENOMIC DNA]</scope>
    <source>
        <strain evidence="10 11">KIS18-15</strain>
    </source>
</reference>
<keyword evidence="4 7" id="KW-0133">Cell shape</keyword>
<comment type="caution">
    <text evidence="10">The sequence shown here is derived from an EMBL/GenBank/DDBJ whole genome shotgun (WGS) entry which is preliminary data.</text>
</comment>
<gene>
    <name evidence="10" type="ORF">E5A74_05380</name>
</gene>
<keyword evidence="8" id="KW-0732">Signal</keyword>
<dbReference type="GO" id="GO:0018104">
    <property type="term" value="P:peptidoglycan-protein cross-linking"/>
    <property type="evidence" value="ECO:0007669"/>
    <property type="project" value="TreeGrafter"/>
</dbReference>